<dbReference type="InterPro" id="IPR011006">
    <property type="entry name" value="CheY-like_superfamily"/>
</dbReference>
<dbReference type="Pfam" id="PF00072">
    <property type="entry name" value="Response_reg"/>
    <property type="match status" value="1"/>
</dbReference>
<dbReference type="RefSeq" id="WP_107564033.1">
    <property type="nucleotide sequence ID" value="NZ_NVQC01000038.1"/>
</dbReference>
<name>A0A2T4TUY4_9BACT</name>
<reference evidence="3 4" key="1">
    <citation type="submission" date="2017-09" db="EMBL/GenBank/DDBJ databases">
        <title>Bloom of a denitrifying methanotroph, Candidatus Methylomirabilis limnetica, in a deep stratified lake.</title>
        <authorList>
            <person name="Graf J.S."/>
            <person name="Marchant H.K."/>
            <person name="Tienken D."/>
            <person name="Hach P.F."/>
            <person name="Brand A."/>
            <person name="Schubert C.J."/>
            <person name="Kuypers M.M."/>
            <person name="Milucka J."/>
        </authorList>
    </citation>
    <scope>NUCLEOTIDE SEQUENCE [LARGE SCALE GENOMIC DNA]</scope>
    <source>
        <strain evidence="3 4">Zug</strain>
    </source>
</reference>
<dbReference type="GO" id="GO:0000160">
    <property type="term" value="P:phosphorelay signal transduction system"/>
    <property type="evidence" value="ECO:0007669"/>
    <property type="project" value="InterPro"/>
</dbReference>
<dbReference type="Gene3D" id="3.40.50.2300">
    <property type="match status" value="1"/>
</dbReference>
<feature type="domain" description="Response regulatory" evidence="2">
    <location>
        <begin position="6"/>
        <end position="122"/>
    </location>
</feature>
<feature type="modified residue" description="4-aspartylphosphate" evidence="1">
    <location>
        <position position="57"/>
    </location>
</feature>
<dbReference type="InterPro" id="IPR001789">
    <property type="entry name" value="Sig_transdc_resp-reg_receiver"/>
</dbReference>
<proteinExistence type="predicted"/>
<keyword evidence="1" id="KW-0597">Phosphoprotein</keyword>
<evidence type="ECO:0000313" key="4">
    <source>
        <dbReference type="Proteomes" id="UP000241436"/>
    </source>
</evidence>
<protein>
    <recommendedName>
        <fullName evidence="2">Response regulatory domain-containing protein</fullName>
    </recommendedName>
</protein>
<dbReference type="InterPro" id="IPR051015">
    <property type="entry name" value="EvgA-like"/>
</dbReference>
<evidence type="ECO:0000313" key="3">
    <source>
        <dbReference type="EMBL" id="PTL34921.1"/>
    </source>
</evidence>
<dbReference type="Proteomes" id="UP000241436">
    <property type="component" value="Unassembled WGS sequence"/>
</dbReference>
<dbReference type="SMART" id="SM00448">
    <property type="entry name" value="REC"/>
    <property type="match status" value="1"/>
</dbReference>
<dbReference type="CDD" id="cd17535">
    <property type="entry name" value="REC_NarL-like"/>
    <property type="match status" value="1"/>
</dbReference>
<dbReference type="SUPFAM" id="SSF52172">
    <property type="entry name" value="CheY-like"/>
    <property type="match status" value="1"/>
</dbReference>
<dbReference type="PROSITE" id="PS50110">
    <property type="entry name" value="RESPONSE_REGULATORY"/>
    <property type="match status" value="1"/>
</dbReference>
<gene>
    <name evidence="3" type="ORF">CLG94_12555</name>
</gene>
<dbReference type="OrthoDB" id="9796655at2"/>
<dbReference type="AlphaFoldDB" id="A0A2T4TUY4"/>
<comment type="caution">
    <text evidence="3">The sequence shown here is derived from an EMBL/GenBank/DDBJ whole genome shotgun (WGS) entry which is preliminary data.</text>
</comment>
<sequence>MSSMIRIVIAEDDPGLCELFREQLNLVPGFEVVGEAHSGREAIATVERLDPDILTLDIDLPGISGLEVLPVVRWCSPKTKVIVLSGHDEETTILEALELGAMGYLVKGDGTNLEKAIRAVQRGEVWARRRVLARIFDQLVGLVGRTFQRAEGEPSPSEPVFI</sequence>
<accession>A0A2T4TUY4</accession>
<dbReference type="InterPro" id="IPR058245">
    <property type="entry name" value="NreC/VraR/RcsB-like_REC"/>
</dbReference>
<dbReference type="EMBL" id="NVQC01000038">
    <property type="protein sequence ID" value="PTL34921.1"/>
    <property type="molecule type" value="Genomic_DNA"/>
</dbReference>
<reference evidence="4" key="2">
    <citation type="journal article" date="2018" name="Environ. Microbiol.">
        <title>Bloom of a denitrifying methanotroph, 'Candidatus Methylomirabilis limnetica', in a deep stratified lake.</title>
        <authorList>
            <person name="Graf J.S."/>
            <person name="Mayr M.J."/>
            <person name="Marchant H.K."/>
            <person name="Tienken D."/>
            <person name="Hach P.F."/>
            <person name="Brand A."/>
            <person name="Schubert C.J."/>
            <person name="Kuypers M.M."/>
            <person name="Milucka J."/>
        </authorList>
    </citation>
    <scope>NUCLEOTIDE SEQUENCE [LARGE SCALE GENOMIC DNA]</scope>
    <source>
        <strain evidence="4">Zug</strain>
    </source>
</reference>
<evidence type="ECO:0000259" key="2">
    <source>
        <dbReference type="PROSITE" id="PS50110"/>
    </source>
</evidence>
<keyword evidence="4" id="KW-1185">Reference proteome</keyword>
<dbReference type="PANTHER" id="PTHR45566:SF2">
    <property type="entry name" value="NARL SUBFAMILY"/>
    <property type="match status" value="1"/>
</dbReference>
<dbReference type="PANTHER" id="PTHR45566">
    <property type="entry name" value="HTH-TYPE TRANSCRIPTIONAL REGULATOR YHJB-RELATED"/>
    <property type="match status" value="1"/>
</dbReference>
<evidence type="ECO:0000256" key="1">
    <source>
        <dbReference type="PROSITE-ProRule" id="PRU00169"/>
    </source>
</evidence>
<organism evidence="3 4">
    <name type="scientific">Candidatus Methylomirabilis limnetica</name>
    <dbReference type="NCBI Taxonomy" id="2033718"/>
    <lineage>
        <taxon>Bacteria</taxon>
        <taxon>Candidatus Methylomirabilota</taxon>
        <taxon>Candidatus Methylomirabilia</taxon>
        <taxon>Candidatus Methylomirabilales</taxon>
        <taxon>Candidatus Methylomirabilaceae</taxon>
        <taxon>Candidatus Methylomirabilis</taxon>
    </lineage>
</organism>